<evidence type="ECO:0000256" key="3">
    <source>
        <dbReference type="ARBA" id="ARBA00012438"/>
    </source>
</evidence>
<sequence>MAEDWTIAGRTARIASGVALAVMACAAATGLRMVAAPLLPPGFPFLTFFPAVVLVAFVAGPWAATLCAVLSGIAAALLFMPPGPAGPLSLAGLVALGMFASVAAVDIILIHLMKRAGNRLRAERERAARLYEEQRLLFQELQHRVANNMAFVASILSMHKRQVARDPGSATAAFDEAIERIHAIGRVHRRLYDPAAAGLSARDYLEQLARDSLALMNAGEVRLEVSAAELRLDLTRLVALSLIVAELMTNAVKHGLAGRPDGQIRITIAPSAPDRLALVVADDGPGLPDGFDPRTASGLGARIVQGLAAQLGGTIDWPRGQGGMVRIEFPA</sequence>
<organism evidence="15 16">
    <name type="scientific">Sphingomonas changnyeongensis</name>
    <dbReference type="NCBI Taxonomy" id="2698679"/>
    <lineage>
        <taxon>Bacteria</taxon>
        <taxon>Pseudomonadati</taxon>
        <taxon>Pseudomonadota</taxon>
        <taxon>Alphaproteobacteria</taxon>
        <taxon>Sphingomonadales</taxon>
        <taxon>Sphingomonadaceae</taxon>
        <taxon>Sphingomonas</taxon>
    </lineage>
</organism>
<evidence type="ECO:0000256" key="6">
    <source>
        <dbReference type="ARBA" id="ARBA00022692"/>
    </source>
</evidence>
<proteinExistence type="predicted"/>
<dbReference type="InterPro" id="IPR038318">
    <property type="entry name" value="KdpD_sf"/>
</dbReference>
<evidence type="ECO:0000256" key="8">
    <source>
        <dbReference type="ARBA" id="ARBA00022777"/>
    </source>
</evidence>
<dbReference type="GO" id="GO:0016020">
    <property type="term" value="C:membrane"/>
    <property type="evidence" value="ECO:0007669"/>
    <property type="project" value="UniProtKB-SubCell"/>
</dbReference>
<evidence type="ECO:0000256" key="7">
    <source>
        <dbReference type="ARBA" id="ARBA00022741"/>
    </source>
</evidence>
<keyword evidence="6 13" id="KW-0812">Transmembrane</keyword>
<dbReference type="AlphaFoldDB" id="A0A7Z2S6V3"/>
<keyword evidence="12 13" id="KW-0472">Membrane</keyword>
<keyword evidence="5" id="KW-0808">Transferase</keyword>
<evidence type="ECO:0000256" key="10">
    <source>
        <dbReference type="ARBA" id="ARBA00022989"/>
    </source>
</evidence>
<keyword evidence="4" id="KW-0597">Phosphoprotein</keyword>
<dbReference type="Proteomes" id="UP000464468">
    <property type="component" value="Chromosome"/>
</dbReference>
<keyword evidence="9" id="KW-0067">ATP-binding</keyword>
<evidence type="ECO:0000256" key="5">
    <source>
        <dbReference type="ARBA" id="ARBA00022679"/>
    </source>
</evidence>
<dbReference type="Pfam" id="PF13493">
    <property type="entry name" value="DUF4118"/>
    <property type="match status" value="1"/>
</dbReference>
<gene>
    <name evidence="15" type="ORF">GVO57_01160</name>
</gene>
<dbReference type="Pfam" id="PF02518">
    <property type="entry name" value="HATPase_c"/>
    <property type="match status" value="1"/>
</dbReference>
<keyword evidence="10 13" id="KW-1133">Transmembrane helix</keyword>
<feature type="transmembrane region" description="Helical" evidence="13">
    <location>
        <begin position="12"/>
        <end position="34"/>
    </location>
</feature>
<keyword evidence="7" id="KW-0547">Nucleotide-binding</keyword>
<dbReference type="InterPro" id="IPR011495">
    <property type="entry name" value="Sig_transdc_His_kin_sub2_dim/P"/>
</dbReference>
<dbReference type="InterPro" id="IPR036890">
    <property type="entry name" value="HATPase_C_sf"/>
</dbReference>
<dbReference type="GO" id="GO:0000160">
    <property type="term" value="P:phosphorelay signal transduction system"/>
    <property type="evidence" value="ECO:0007669"/>
    <property type="project" value="UniProtKB-KW"/>
</dbReference>
<dbReference type="KEGG" id="schy:GVO57_01160"/>
<dbReference type="EC" id="2.7.13.3" evidence="3"/>
<protein>
    <recommendedName>
        <fullName evidence="3">histidine kinase</fullName>
        <ecNumber evidence="3">2.7.13.3</ecNumber>
    </recommendedName>
</protein>
<dbReference type="Gene3D" id="3.30.565.10">
    <property type="entry name" value="Histidine kinase-like ATPase, C-terminal domain"/>
    <property type="match status" value="1"/>
</dbReference>
<evidence type="ECO:0000256" key="1">
    <source>
        <dbReference type="ARBA" id="ARBA00000085"/>
    </source>
</evidence>
<evidence type="ECO:0000256" key="13">
    <source>
        <dbReference type="SAM" id="Phobius"/>
    </source>
</evidence>
<evidence type="ECO:0000259" key="14">
    <source>
        <dbReference type="PROSITE" id="PS50109"/>
    </source>
</evidence>
<dbReference type="PROSITE" id="PS50109">
    <property type="entry name" value="HIS_KIN"/>
    <property type="match status" value="1"/>
</dbReference>
<evidence type="ECO:0000256" key="2">
    <source>
        <dbReference type="ARBA" id="ARBA00004141"/>
    </source>
</evidence>
<feature type="domain" description="Histidine kinase" evidence="14">
    <location>
        <begin position="240"/>
        <end position="331"/>
    </location>
</feature>
<dbReference type="EMBL" id="CP047895">
    <property type="protein sequence ID" value="QHL89686.1"/>
    <property type="molecule type" value="Genomic_DNA"/>
</dbReference>
<feature type="transmembrane region" description="Helical" evidence="13">
    <location>
        <begin position="91"/>
        <end position="112"/>
    </location>
</feature>
<dbReference type="RefSeq" id="WP_160591165.1">
    <property type="nucleotide sequence ID" value="NZ_CP047895.1"/>
</dbReference>
<dbReference type="SMART" id="SM00387">
    <property type="entry name" value="HATPase_c"/>
    <property type="match status" value="1"/>
</dbReference>
<evidence type="ECO:0000313" key="16">
    <source>
        <dbReference type="Proteomes" id="UP000464468"/>
    </source>
</evidence>
<accession>A0A7Z2S6V3</accession>
<evidence type="ECO:0000313" key="15">
    <source>
        <dbReference type="EMBL" id="QHL89686.1"/>
    </source>
</evidence>
<evidence type="ECO:0000256" key="9">
    <source>
        <dbReference type="ARBA" id="ARBA00022840"/>
    </source>
</evidence>
<evidence type="ECO:0000256" key="4">
    <source>
        <dbReference type="ARBA" id="ARBA00022553"/>
    </source>
</evidence>
<dbReference type="PANTHER" id="PTHR41523:SF8">
    <property type="entry name" value="ETHYLENE RESPONSE SENSOR PROTEIN"/>
    <property type="match status" value="1"/>
</dbReference>
<dbReference type="InterPro" id="IPR003594">
    <property type="entry name" value="HATPase_dom"/>
</dbReference>
<dbReference type="InterPro" id="IPR005467">
    <property type="entry name" value="His_kinase_dom"/>
</dbReference>
<comment type="catalytic activity">
    <reaction evidence="1">
        <text>ATP + protein L-histidine = ADP + protein N-phospho-L-histidine.</text>
        <dbReference type="EC" id="2.7.13.3"/>
    </reaction>
</comment>
<keyword evidence="8" id="KW-0418">Kinase</keyword>
<dbReference type="Gene3D" id="3.30.450.20">
    <property type="entry name" value="PAS domain"/>
    <property type="match status" value="1"/>
</dbReference>
<dbReference type="Pfam" id="PF07568">
    <property type="entry name" value="HisKA_2"/>
    <property type="match status" value="1"/>
</dbReference>
<comment type="subcellular location">
    <subcellularLocation>
        <location evidence="2">Membrane</location>
        <topology evidence="2">Multi-pass membrane protein</topology>
    </subcellularLocation>
</comment>
<keyword evidence="11" id="KW-0902">Two-component regulatory system</keyword>
<feature type="transmembrane region" description="Helical" evidence="13">
    <location>
        <begin position="46"/>
        <end position="79"/>
    </location>
</feature>
<reference evidence="15 16" key="1">
    <citation type="submission" date="2020-01" db="EMBL/GenBank/DDBJ databases">
        <title>Sphingomonas sp. C33 whole genome sequece.</title>
        <authorList>
            <person name="Park C."/>
        </authorList>
    </citation>
    <scope>NUCLEOTIDE SEQUENCE [LARGE SCALE GENOMIC DNA]</scope>
    <source>
        <strain evidence="15 16">C33</strain>
    </source>
</reference>
<evidence type="ECO:0000256" key="11">
    <source>
        <dbReference type="ARBA" id="ARBA00023012"/>
    </source>
</evidence>
<dbReference type="GO" id="GO:0004673">
    <property type="term" value="F:protein histidine kinase activity"/>
    <property type="evidence" value="ECO:0007669"/>
    <property type="project" value="UniProtKB-EC"/>
</dbReference>
<evidence type="ECO:0000256" key="12">
    <source>
        <dbReference type="ARBA" id="ARBA00023136"/>
    </source>
</evidence>
<dbReference type="PANTHER" id="PTHR41523">
    <property type="entry name" value="TWO-COMPONENT SYSTEM SENSOR PROTEIN"/>
    <property type="match status" value="1"/>
</dbReference>
<dbReference type="InterPro" id="IPR025201">
    <property type="entry name" value="KdpD_TM"/>
</dbReference>
<dbReference type="GO" id="GO:0005524">
    <property type="term" value="F:ATP binding"/>
    <property type="evidence" value="ECO:0007669"/>
    <property type="project" value="UniProtKB-KW"/>
</dbReference>
<keyword evidence="16" id="KW-1185">Reference proteome</keyword>
<dbReference type="Gene3D" id="1.20.120.620">
    <property type="entry name" value="Backbone structure of the membrane domain of e. Coli histidine kinase receptor kdpd"/>
    <property type="match status" value="1"/>
</dbReference>
<name>A0A7Z2S6V3_9SPHN</name>
<dbReference type="SUPFAM" id="SSF55874">
    <property type="entry name" value="ATPase domain of HSP90 chaperone/DNA topoisomerase II/histidine kinase"/>
    <property type="match status" value="1"/>
</dbReference>